<protein>
    <submittedName>
        <fullName evidence="5">Autoinducer 2 ABC transporter substrate-binding protein</fullName>
    </submittedName>
</protein>
<comment type="subcellular location">
    <subcellularLocation>
        <location evidence="1">Cell envelope</location>
    </subcellularLocation>
</comment>
<evidence type="ECO:0000256" key="3">
    <source>
        <dbReference type="SAM" id="MobiDB-lite"/>
    </source>
</evidence>
<comment type="similarity">
    <text evidence="2">Belongs to the bacterial solute-binding protein 2 family.</text>
</comment>
<gene>
    <name evidence="5" type="ORF">HYG85_22885</name>
</gene>
<dbReference type="InterPro" id="IPR050555">
    <property type="entry name" value="Bact_Solute-Bind_Prot2"/>
</dbReference>
<dbReference type="InterPro" id="IPR025997">
    <property type="entry name" value="SBP_2_dom"/>
</dbReference>
<dbReference type="EMBL" id="CP058561">
    <property type="protein sequence ID" value="QUH32108.1"/>
    <property type="molecule type" value="Genomic_DNA"/>
</dbReference>
<accession>A0A8J8SEM9</accession>
<dbReference type="Gene3D" id="3.40.50.2300">
    <property type="match status" value="2"/>
</dbReference>
<dbReference type="PANTHER" id="PTHR30036:SF7">
    <property type="entry name" value="ABC TRANSPORTER PERIPLASMIC-BINDING PROTEIN YPHF"/>
    <property type="match status" value="1"/>
</dbReference>
<feature type="compositionally biased region" description="Basic and acidic residues" evidence="3">
    <location>
        <begin position="22"/>
        <end position="36"/>
    </location>
</feature>
<sequence length="348" mass="38333">MVSILGACSKNETSKNDTNASKSEENKDNKSKDTTTSKKEKFKIVMVAKHEGIPWFDDMRLGVNDFGEKYADLVEAKQIAPEGGDPAKQVQMVEDLIAQGVDAIIVVPNDPQSMKPVLQKAKDKGIITISHEATNLTDVVDYDIEAFKNEDFGRLMFENLATAMEGKGKFVAMVGGLTMQTHMEWYNAGMEYLAENYPEMEAVSDQPYEDKNDDTIARDKALEILKAYPDIKGFVGTSVSSGSNFAAVLKEKNRKDVAVVSLGIPSVSSAYINEGYMNHAQCWRPADVGYASCAAALKILQGDTIDNDTNLEAPGYENIVIDEEKKIIYGDAPMILKEGQYEDGNYPF</sequence>
<dbReference type="CDD" id="cd20001">
    <property type="entry name" value="PBP1_LsrB_Quorum_Sensing-like"/>
    <property type="match status" value="1"/>
</dbReference>
<name>A0A8J8SEM9_9FIRM</name>
<evidence type="ECO:0000256" key="2">
    <source>
        <dbReference type="ARBA" id="ARBA00007639"/>
    </source>
</evidence>
<dbReference type="Pfam" id="PF13407">
    <property type="entry name" value="Peripla_BP_4"/>
    <property type="match status" value="1"/>
</dbReference>
<dbReference type="KEGG" id="vgu:HYG85_22885"/>
<dbReference type="GO" id="GO:0030246">
    <property type="term" value="F:carbohydrate binding"/>
    <property type="evidence" value="ECO:0007669"/>
    <property type="project" value="TreeGrafter"/>
</dbReference>
<evidence type="ECO:0000259" key="4">
    <source>
        <dbReference type="Pfam" id="PF13407"/>
    </source>
</evidence>
<feature type="region of interest" description="Disordered" evidence="3">
    <location>
        <begin position="1"/>
        <end position="36"/>
    </location>
</feature>
<dbReference type="GO" id="GO:0030288">
    <property type="term" value="C:outer membrane-bounded periplasmic space"/>
    <property type="evidence" value="ECO:0007669"/>
    <property type="project" value="TreeGrafter"/>
</dbReference>
<dbReference type="SUPFAM" id="SSF53822">
    <property type="entry name" value="Periplasmic binding protein-like I"/>
    <property type="match status" value="1"/>
</dbReference>
<organism evidence="5 6">
    <name type="scientific">Vallitalea guaymasensis</name>
    <dbReference type="NCBI Taxonomy" id="1185412"/>
    <lineage>
        <taxon>Bacteria</taxon>
        <taxon>Bacillati</taxon>
        <taxon>Bacillota</taxon>
        <taxon>Clostridia</taxon>
        <taxon>Lachnospirales</taxon>
        <taxon>Vallitaleaceae</taxon>
        <taxon>Vallitalea</taxon>
    </lineage>
</organism>
<evidence type="ECO:0000256" key="1">
    <source>
        <dbReference type="ARBA" id="ARBA00004196"/>
    </source>
</evidence>
<proteinExistence type="inferred from homology"/>
<evidence type="ECO:0000313" key="6">
    <source>
        <dbReference type="Proteomes" id="UP000677305"/>
    </source>
</evidence>
<keyword evidence="6" id="KW-1185">Reference proteome</keyword>
<dbReference type="AlphaFoldDB" id="A0A8J8SEM9"/>
<feature type="domain" description="Periplasmic binding protein" evidence="4">
    <location>
        <begin position="44"/>
        <end position="303"/>
    </location>
</feature>
<reference evidence="5 6" key="1">
    <citation type="submission" date="2020-07" db="EMBL/GenBank/DDBJ databases">
        <title>Vallitalea guaymasensis genome.</title>
        <authorList>
            <person name="Postec A."/>
        </authorList>
    </citation>
    <scope>NUCLEOTIDE SEQUENCE [LARGE SCALE GENOMIC DNA]</scope>
    <source>
        <strain evidence="5 6">Ra1766G1</strain>
    </source>
</reference>
<evidence type="ECO:0000313" key="5">
    <source>
        <dbReference type="EMBL" id="QUH32108.1"/>
    </source>
</evidence>
<dbReference type="InterPro" id="IPR028082">
    <property type="entry name" value="Peripla_BP_I"/>
</dbReference>
<dbReference type="Proteomes" id="UP000677305">
    <property type="component" value="Chromosome"/>
</dbReference>
<dbReference type="PANTHER" id="PTHR30036">
    <property type="entry name" value="D-XYLOSE-BINDING PERIPLASMIC PROTEIN"/>
    <property type="match status" value="1"/>
</dbReference>